<reference evidence="1 2" key="1">
    <citation type="journal article" date="2018" name="Front. Plant Sci.">
        <title>Red Clover (Trifolium pratense) and Zigzag Clover (T. medium) - A Picture of Genomic Similarities and Differences.</title>
        <authorList>
            <person name="Dluhosova J."/>
            <person name="Istvanek J."/>
            <person name="Nedelnik J."/>
            <person name="Repkova J."/>
        </authorList>
    </citation>
    <scope>NUCLEOTIDE SEQUENCE [LARGE SCALE GENOMIC DNA]</scope>
    <source>
        <strain evidence="2">cv. 10/8</strain>
        <tissue evidence="1">Leaf</tissue>
    </source>
</reference>
<dbReference type="EMBL" id="LXQA010751615">
    <property type="protein sequence ID" value="MCI69224.1"/>
    <property type="molecule type" value="Genomic_DNA"/>
</dbReference>
<feature type="non-terminal residue" evidence="1">
    <location>
        <position position="17"/>
    </location>
</feature>
<dbReference type="Proteomes" id="UP000265520">
    <property type="component" value="Unassembled WGS sequence"/>
</dbReference>
<evidence type="ECO:0000313" key="2">
    <source>
        <dbReference type="Proteomes" id="UP000265520"/>
    </source>
</evidence>
<name>A0A392U8V1_9FABA</name>
<evidence type="ECO:0000313" key="1">
    <source>
        <dbReference type="EMBL" id="MCI69224.1"/>
    </source>
</evidence>
<dbReference type="GO" id="GO:0004637">
    <property type="term" value="F:phosphoribosylamine-glycine ligase activity"/>
    <property type="evidence" value="ECO:0007669"/>
    <property type="project" value="InterPro"/>
</dbReference>
<dbReference type="PROSITE" id="PS00184">
    <property type="entry name" value="GARS"/>
    <property type="match status" value="1"/>
</dbReference>
<dbReference type="InterPro" id="IPR020559">
    <property type="entry name" value="PRibGlycinamide_synth_CS"/>
</dbReference>
<accession>A0A392U8V1</accession>
<comment type="caution">
    <text evidence="1">The sequence shown here is derived from an EMBL/GenBank/DDBJ whole genome shotgun (WGS) entry which is preliminary data.</text>
</comment>
<organism evidence="1 2">
    <name type="scientific">Trifolium medium</name>
    <dbReference type="NCBI Taxonomy" id="97028"/>
    <lineage>
        <taxon>Eukaryota</taxon>
        <taxon>Viridiplantae</taxon>
        <taxon>Streptophyta</taxon>
        <taxon>Embryophyta</taxon>
        <taxon>Tracheophyta</taxon>
        <taxon>Spermatophyta</taxon>
        <taxon>Magnoliopsida</taxon>
        <taxon>eudicotyledons</taxon>
        <taxon>Gunneridae</taxon>
        <taxon>Pentapetalae</taxon>
        <taxon>rosids</taxon>
        <taxon>fabids</taxon>
        <taxon>Fabales</taxon>
        <taxon>Fabaceae</taxon>
        <taxon>Papilionoideae</taxon>
        <taxon>50 kb inversion clade</taxon>
        <taxon>NPAAA clade</taxon>
        <taxon>Hologalegina</taxon>
        <taxon>IRL clade</taxon>
        <taxon>Trifolieae</taxon>
        <taxon>Trifolium</taxon>
    </lineage>
</organism>
<sequence length="17" mass="2039">MPKLIEYNVRFGDPECQ</sequence>
<dbReference type="GO" id="GO:0009113">
    <property type="term" value="P:purine nucleobase biosynthetic process"/>
    <property type="evidence" value="ECO:0007669"/>
    <property type="project" value="InterPro"/>
</dbReference>
<dbReference type="AlphaFoldDB" id="A0A392U8V1"/>
<protein>
    <submittedName>
        <fullName evidence="1">Uncharacterized protein</fullName>
    </submittedName>
</protein>
<proteinExistence type="predicted"/>
<keyword evidence="2" id="KW-1185">Reference proteome</keyword>
<dbReference type="Gene3D" id="3.30.470.20">
    <property type="entry name" value="ATP-grasp fold, B domain"/>
    <property type="match status" value="1"/>
</dbReference>